<name>A0A1R0ZD48_9BACL</name>
<gene>
    <name evidence="2" type="ORF">BSK65_20405</name>
</gene>
<dbReference type="RefSeq" id="WP_076285691.1">
    <property type="nucleotide sequence ID" value="NZ_MPTW01000012.1"/>
</dbReference>
<evidence type="ECO:0000313" key="3">
    <source>
        <dbReference type="Proteomes" id="UP000187425"/>
    </source>
</evidence>
<feature type="domain" description="BIG2" evidence="1">
    <location>
        <begin position="1400"/>
        <end position="1469"/>
    </location>
</feature>
<reference evidence="2 3" key="1">
    <citation type="submission" date="2016-11" db="EMBL/GenBank/DDBJ databases">
        <title>Paenibacillus species isolates.</title>
        <authorList>
            <person name="Beno S.M."/>
        </authorList>
    </citation>
    <scope>NUCLEOTIDE SEQUENCE [LARGE SCALE GENOMIC DNA]</scope>
    <source>
        <strain evidence="2 3">FSL H7-0443</strain>
    </source>
</reference>
<evidence type="ECO:0000313" key="2">
    <source>
        <dbReference type="EMBL" id="OME67359.1"/>
    </source>
</evidence>
<dbReference type="Pfam" id="PF20597">
    <property type="entry name" value="pAdhesive_15"/>
    <property type="match status" value="1"/>
</dbReference>
<comment type="caution">
    <text evidence="2">The sequence shown here is derived from an EMBL/GenBank/DDBJ whole genome shotgun (WGS) entry which is preliminary data.</text>
</comment>
<dbReference type="InterPro" id="IPR003343">
    <property type="entry name" value="Big_2"/>
</dbReference>
<dbReference type="Pfam" id="PF02368">
    <property type="entry name" value="Big_2"/>
    <property type="match status" value="2"/>
</dbReference>
<protein>
    <recommendedName>
        <fullName evidence="1">BIG2 domain-containing protein</fullName>
    </recommendedName>
</protein>
<evidence type="ECO:0000259" key="1">
    <source>
        <dbReference type="SMART" id="SM00635"/>
    </source>
</evidence>
<dbReference type="Proteomes" id="UP000187425">
    <property type="component" value="Unassembled WGS sequence"/>
</dbReference>
<dbReference type="Gene3D" id="2.60.40.1080">
    <property type="match status" value="2"/>
</dbReference>
<dbReference type="SMART" id="SM00635">
    <property type="entry name" value="BID_2"/>
    <property type="match status" value="2"/>
</dbReference>
<dbReference type="SUPFAM" id="SSF49373">
    <property type="entry name" value="Invasin/intimin cell-adhesion fragments"/>
    <property type="match status" value="2"/>
</dbReference>
<feature type="domain" description="BIG2" evidence="1">
    <location>
        <begin position="1108"/>
        <end position="1183"/>
    </location>
</feature>
<sequence>MKFASNKRIYLFTVTILLLLLLVLPIKNHFMNVEASSNDYQIRMLEVTESGISELASLTSGLANFTIDTMSMKRFVALRDDLDGRYDAVYIGKGTYSTSGVSGKDHNTKAVMNDITNLKAKEITNYFINKGLYVIFHKQPFSAPTQNGILYKTFNTYKALTPKSNVLFFNDSELTAFISELKKSNSTYLSKMKQRPQLEITNKSQIIEYGTTVPKIYTPGDELTFKFNVSNVNLGTNPILIKLYLGLDKSIKMTEDQVVATTSLSTSPTGEIKYKLPKTYSGLLYWKLEAVDSLNQKVLSDFTTGTIQFKGKKTMVNVLQILPDGNNDSQLINNELVMDSSFLNSLDKDYELVIDTKTMTQFNDYIKNKESSTPKYGLNGTYDMLLFGFRDIYNEKAPINELSADAVLKFINETKQSAMFTHDTIYINTSNNNSSQWTKKFQGITGQTTPQTNLGLNAPSTSTSITPVNDGLLTQYPFNLSVQDGRNTVASTHNQYFTLDLEDPSVTPWYNITGSNRDSNDSWNHYYTYSKGNVTYSGTGHIIGTSYKKTEATSFPNWEQKLFVNTMYRAFTGANHAPEITVHTPSDNSIKPSYQNQLVISYTVDDWDLKDKNLFTSIQFKQNNNVISGYTLNDKAIFSGETVTQTFNNPLPAGGNLQIEITARDKQGALSTKTVNVTIQKIDSNLTIQRTQPPATVERGNPIIFTYIVTPNSVPYLAVDPGEQGINNLVISDVQFEEKFPPNLEFSEPLPEGMTKSGTLSAGYTLRKNLGNITYKLTERNNVKSYTPQNSTTITFSFTAVPQEKKLYLLDNSKITYEDIHADTLTFPGSNAPITSLGIANDYSIFMLENIDFQNFGFTNNWRIAAGGNIHISSFGVGKSLTNTDTTATIVAGGNLTLNGGTLNGMAYYGGSITAPDYLLNQTMHKDKFINFAEVAKGLKSRSLSYAALPETAKPTGPEHTITLKGIDPNLNVFYVTPINGNIKSLNINTPPSSTTVVNIPGQNVTVSNGSNTLEGVRSNNVLYNFYEATSLNLHRYKIYGSILAPLANIAFTGDIVGSVIGKSISPYNGGHSIELSSFTGNLPNPTPVTRDRVTISFSPISFEAIVKVANIQLQDTRIRVGSELKLLPVITPEDANNKEVIWFSMQPDVVSVTETGVITGLRAGAATLVITARDIRNDGSKVSTTAIVTVVSPDLTIKGADHAIVGEKASFEASYEPFEETITGYEWSIKPGSNSADATLTKNPDPSTGSNATLQAKRSGFVTIVATVKTTRKPDGADTEELTIKITNPVREIRINGDSFVNIGSEIPLNVSVVQPVENSDPVEYVWILEGDGSNYATYVPTPDNKTIKLKGNKFTKSVKVKVIVKGSSPVIEAFKEIAIGVKLTNLSLPSPFKIGVGPDNSRDLFNNGLVLWPESLIKNDFKDKLLWTSSNTAILTVSADGKITGLKKGKATITVSYIEDPKIQASVEVIVENEDRY</sequence>
<dbReference type="NCBIfam" id="TIGR04215">
    <property type="entry name" value="choice_anch_A"/>
    <property type="match status" value="1"/>
</dbReference>
<accession>A0A1R0ZD48</accession>
<organism evidence="2 3">
    <name type="scientific">Paenibacillus odorifer</name>
    <dbReference type="NCBI Taxonomy" id="189426"/>
    <lineage>
        <taxon>Bacteria</taxon>
        <taxon>Bacillati</taxon>
        <taxon>Bacillota</taxon>
        <taxon>Bacilli</taxon>
        <taxon>Bacillales</taxon>
        <taxon>Paenibacillaceae</taxon>
        <taxon>Paenibacillus</taxon>
    </lineage>
</organism>
<dbReference type="EMBL" id="MPTW01000012">
    <property type="protein sequence ID" value="OME67359.1"/>
    <property type="molecule type" value="Genomic_DNA"/>
</dbReference>
<proteinExistence type="predicted"/>
<dbReference type="InterPro" id="IPR026588">
    <property type="entry name" value="Choice_anch_A"/>
</dbReference>
<dbReference type="InterPro" id="IPR008964">
    <property type="entry name" value="Invasin/intimin_cell_adhesion"/>
</dbReference>